<evidence type="ECO:0000256" key="10">
    <source>
        <dbReference type="PIRNR" id="PIRNR017901"/>
    </source>
</evidence>
<dbReference type="Pfam" id="PF04107">
    <property type="entry name" value="GCS2"/>
    <property type="match status" value="1"/>
</dbReference>
<keyword evidence="13" id="KW-1185">Reference proteome</keyword>
<dbReference type="SUPFAM" id="SSF55931">
    <property type="entry name" value="Glutamine synthetase/guanido kinase"/>
    <property type="match status" value="1"/>
</dbReference>
<evidence type="ECO:0000256" key="11">
    <source>
        <dbReference type="PIRSR" id="PIRSR017901-50"/>
    </source>
</evidence>
<keyword evidence="5" id="KW-0317">Glutathione biosynthesis</keyword>
<keyword evidence="8" id="KW-0809">Transit peptide</keyword>
<proteinExistence type="inferred from homology"/>
<dbReference type="GO" id="GO:0004357">
    <property type="term" value="F:glutamate-cysteine ligase activity"/>
    <property type="evidence" value="ECO:0007669"/>
    <property type="project" value="UniProtKB-UniRule"/>
</dbReference>
<keyword evidence="4 10" id="KW-0436">Ligase</keyword>
<comment type="catalytic activity">
    <reaction evidence="10">
        <text>L-cysteine + L-glutamate + ATP = gamma-L-glutamyl-L-cysteine + ADP + phosphate + H(+)</text>
        <dbReference type="Rhea" id="RHEA:13285"/>
        <dbReference type="ChEBI" id="CHEBI:15378"/>
        <dbReference type="ChEBI" id="CHEBI:29985"/>
        <dbReference type="ChEBI" id="CHEBI:30616"/>
        <dbReference type="ChEBI" id="CHEBI:35235"/>
        <dbReference type="ChEBI" id="CHEBI:43474"/>
        <dbReference type="ChEBI" id="CHEBI:58173"/>
        <dbReference type="ChEBI" id="CHEBI:456216"/>
        <dbReference type="EC" id="6.3.2.2"/>
    </reaction>
</comment>
<accession>A0A545U1V3</accession>
<evidence type="ECO:0000313" key="13">
    <source>
        <dbReference type="Proteomes" id="UP000315252"/>
    </source>
</evidence>
<dbReference type="PANTHER" id="PTHR34378:SF1">
    <property type="entry name" value="GLUTAMATE--CYSTEINE LIGASE, CHLOROPLASTIC"/>
    <property type="match status" value="1"/>
</dbReference>
<dbReference type="InterPro" id="IPR014746">
    <property type="entry name" value="Gln_synth/guanido_kin_cat_dom"/>
</dbReference>
<evidence type="ECO:0000256" key="9">
    <source>
        <dbReference type="ARBA" id="ARBA00023157"/>
    </source>
</evidence>
<gene>
    <name evidence="12" type="ORF">FKG95_02385</name>
</gene>
<comment type="pathway">
    <text evidence="1">Sulfur metabolism; glutathione biosynthesis; glutathione from L-cysteine and L-glutamate: step 1/2.</text>
</comment>
<comment type="similarity">
    <text evidence="10">Belongs to the glutamate--cysteine ligase type 2 family. EgtA subfamily.</text>
</comment>
<name>A0A545U1V3_9PROT</name>
<dbReference type="InterPro" id="IPR006336">
    <property type="entry name" value="GCS2"/>
</dbReference>
<comment type="caution">
    <text evidence="12">The sequence shown here is derived from an EMBL/GenBank/DDBJ whole genome shotgun (WGS) entry which is preliminary data.</text>
</comment>
<reference evidence="12 13" key="1">
    <citation type="submission" date="2019-06" db="EMBL/GenBank/DDBJ databases">
        <title>Whole genome sequence for Rhodospirillaceae sp. R148.</title>
        <authorList>
            <person name="Wang G."/>
        </authorList>
    </citation>
    <scope>NUCLEOTIDE SEQUENCE [LARGE SCALE GENOMIC DNA]</scope>
    <source>
        <strain evidence="12 13">R148</strain>
    </source>
</reference>
<organism evidence="12 13">
    <name type="scientific">Denitrobaculum tricleocarpae</name>
    <dbReference type="NCBI Taxonomy" id="2591009"/>
    <lineage>
        <taxon>Bacteria</taxon>
        <taxon>Pseudomonadati</taxon>
        <taxon>Pseudomonadota</taxon>
        <taxon>Alphaproteobacteria</taxon>
        <taxon>Rhodospirillales</taxon>
        <taxon>Rhodospirillaceae</taxon>
        <taxon>Denitrobaculum</taxon>
    </lineage>
</organism>
<evidence type="ECO:0000313" key="12">
    <source>
        <dbReference type="EMBL" id="TQV83459.1"/>
    </source>
</evidence>
<protein>
    <recommendedName>
        <fullName evidence="10">Glutamate--cysteine ligase</fullName>
        <ecNumber evidence="10">6.3.2.2</ecNumber>
    </recommendedName>
</protein>
<sequence>MSAQPESVATGADNPPISGKDQLVEYLAAGCKPRSAWRIGTEHEKFAFRVDDLKPLPYEGEVGIRALLEGLSDKFGWKKIFEGENPVALVKDGCSITLEPGGQFELSGAPLENIHQTCDEVHTHLAQVKEVAEPLGVHMLGVGFQPKWGREDITWMPKGRYKIMGAYMPTKGNLGLDMMLRTCTVQVNLDFESEADMVKKFRTSLALQPVATALFANSPFTDGRPNGFRSYRSHIWTDTDPDRCGVPSFVFDEGMSFERYVDYVLDVPMYFIYRDGTYVDVSGLSFRDFMAGNLPGRPGELPTMGDWADHLTTLFPEVRLKKFIEMRGADGGPWRSLCGLPALWVGLLYDQETLDAAWDMVKDWTMEEHDYLRAEVPRQALATPFRGATVRELAGEMVSLAERGLRNRKRTDSSMLDETSFLKPLKQTVESGKTPADEQLALFNGEWGGKIDPLFETYAY</sequence>
<evidence type="ECO:0000256" key="1">
    <source>
        <dbReference type="ARBA" id="ARBA00005006"/>
    </source>
</evidence>
<dbReference type="InterPro" id="IPR011556">
    <property type="entry name" value="Glut_cys_lig_pln_type"/>
</dbReference>
<dbReference type="GO" id="GO:0005524">
    <property type="term" value="F:ATP binding"/>
    <property type="evidence" value="ECO:0007669"/>
    <property type="project" value="UniProtKB-UniRule"/>
</dbReference>
<evidence type="ECO:0000256" key="4">
    <source>
        <dbReference type="ARBA" id="ARBA00022598"/>
    </source>
</evidence>
<dbReference type="Gene3D" id="3.30.590.20">
    <property type="match status" value="1"/>
</dbReference>
<dbReference type="Proteomes" id="UP000315252">
    <property type="component" value="Unassembled WGS sequence"/>
</dbReference>
<keyword evidence="9 11" id="KW-1015">Disulfide bond</keyword>
<dbReference type="EC" id="6.3.2.2" evidence="10"/>
<feature type="disulfide bond" evidence="11">
    <location>
        <begin position="118"/>
        <end position="338"/>
    </location>
</feature>
<dbReference type="GO" id="GO:0006750">
    <property type="term" value="P:glutathione biosynthetic process"/>
    <property type="evidence" value="ECO:0007669"/>
    <property type="project" value="UniProtKB-UniRule"/>
</dbReference>
<keyword evidence="6 10" id="KW-0547">Nucleotide-binding</keyword>
<comment type="similarity">
    <text evidence="2">Belongs to the carboxylate-amine ligase family. Glutamate--cysteine ligase type 2 subfamily.</text>
</comment>
<evidence type="ECO:0000256" key="3">
    <source>
        <dbReference type="ARBA" id="ARBA00011153"/>
    </source>
</evidence>
<evidence type="ECO:0000256" key="2">
    <source>
        <dbReference type="ARBA" id="ARBA00010253"/>
    </source>
</evidence>
<evidence type="ECO:0000256" key="6">
    <source>
        <dbReference type="ARBA" id="ARBA00022741"/>
    </source>
</evidence>
<keyword evidence="7 10" id="KW-0067">ATP-binding</keyword>
<dbReference type="OrthoDB" id="9780152at2"/>
<dbReference type="AlphaFoldDB" id="A0A545U1V3"/>
<dbReference type="PIRSF" id="PIRSF017901">
    <property type="entry name" value="GCL"/>
    <property type="match status" value="1"/>
</dbReference>
<evidence type="ECO:0000256" key="7">
    <source>
        <dbReference type="ARBA" id="ARBA00022840"/>
    </source>
</evidence>
<evidence type="ECO:0000256" key="5">
    <source>
        <dbReference type="ARBA" id="ARBA00022684"/>
    </source>
</evidence>
<dbReference type="RefSeq" id="WP_142894696.1">
    <property type="nucleotide sequence ID" value="NZ_ML660052.1"/>
</dbReference>
<dbReference type="InterPro" id="IPR035434">
    <property type="entry name" value="GCL_bact_plant"/>
</dbReference>
<dbReference type="NCBIfam" id="TIGR01436">
    <property type="entry name" value="glu_cys_lig_pln"/>
    <property type="match status" value="1"/>
</dbReference>
<dbReference type="EMBL" id="VHSH01000001">
    <property type="protein sequence ID" value="TQV83459.1"/>
    <property type="molecule type" value="Genomic_DNA"/>
</dbReference>
<comment type="subunit">
    <text evidence="3">Homodimer or monomer when oxidized or reduced, respectively.</text>
</comment>
<comment type="function">
    <text evidence="10">Catalyzes the synthesis of gamma-glutamylcysteine (gamma-GC).</text>
</comment>
<evidence type="ECO:0000256" key="8">
    <source>
        <dbReference type="ARBA" id="ARBA00022946"/>
    </source>
</evidence>
<dbReference type="PANTHER" id="PTHR34378">
    <property type="entry name" value="GLUTAMATE--CYSTEINE LIGASE, CHLOROPLASTIC"/>
    <property type="match status" value="1"/>
</dbReference>